<dbReference type="InterPro" id="IPR029058">
    <property type="entry name" value="AB_hydrolase_fold"/>
</dbReference>
<dbReference type="GO" id="GO:0016787">
    <property type="term" value="F:hydrolase activity"/>
    <property type="evidence" value="ECO:0007669"/>
    <property type="project" value="UniProtKB-KW"/>
</dbReference>
<dbReference type="Gene3D" id="3.40.50.1820">
    <property type="entry name" value="alpha/beta hydrolase"/>
    <property type="match status" value="1"/>
</dbReference>
<dbReference type="STRING" id="675864.SAMN04489747_2107"/>
<name>A0A1G6YX48_9ACTN</name>
<dbReference type="RefSeq" id="WP_090593121.1">
    <property type="nucleotide sequence ID" value="NZ_LT629688.1"/>
</dbReference>
<organism evidence="3 4">
    <name type="scientific">Auraticoccus monumenti</name>
    <dbReference type="NCBI Taxonomy" id="675864"/>
    <lineage>
        <taxon>Bacteria</taxon>
        <taxon>Bacillati</taxon>
        <taxon>Actinomycetota</taxon>
        <taxon>Actinomycetes</taxon>
        <taxon>Propionibacteriales</taxon>
        <taxon>Propionibacteriaceae</taxon>
        <taxon>Auraticoccus</taxon>
    </lineage>
</organism>
<evidence type="ECO:0000313" key="3">
    <source>
        <dbReference type="EMBL" id="SDD94215.1"/>
    </source>
</evidence>
<evidence type="ECO:0000256" key="1">
    <source>
        <dbReference type="ARBA" id="ARBA00022801"/>
    </source>
</evidence>
<accession>A0A1G6YX48</accession>
<feature type="domain" description="AB hydrolase-1" evidence="2">
    <location>
        <begin position="25"/>
        <end position="265"/>
    </location>
</feature>
<dbReference type="OrthoDB" id="2987348at2"/>
<proteinExistence type="predicted"/>
<dbReference type="PRINTS" id="PR00111">
    <property type="entry name" value="ABHYDROLASE"/>
</dbReference>
<dbReference type="PANTHER" id="PTHR43329">
    <property type="entry name" value="EPOXIDE HYDROLASE"/>
    <property type="match status" value="1"/>
</dbReference>
<keyword evidence="1" id="KW-0378">Hydrolase</keyword>
<dbReference type="PRINTS" id="PR00412">
    <property type="entry name" value="EPOXHYDRLASE"/>
</dbReference>
<protein>
    <submittedName>
        <fullName evidence="3">Pimeloyl-ACP methyl ester carboxylesterase</fullName>
    </submittedName>
</protein>
<dbReference type="AlphaFoldDB" id="A0A1G6YX48"/>
<dbReference type="Proteomes" id="UP000198546">
    <property type="component" value="Chromosome i"/>
</dbReference>
<dbReference type="InterPro" id="IPR000073">
    <property type="entry name" value="AB_hydrolase_1"/>
</dbReference>
<dbReference type="InterPro" id="IPR000639">
    <property type="entry name" value="Epox_hydrolase-like"/>
</dbReference>
<sequence length="280" mass="30574">MGRLTEYTRDGLRFDVTDVGPEDGPLVVLLHGFPGDRTSWREVLPGLIAAGVRCVVPDQRGYSPRARPAGRAPYRGRELVADVTALLDALGAERAHVVGHDWGGAVAWQLATTAPERVASLTVLSTPHPAALTRAMTRSRQPLRSLYMGLFQVPVLPELVLRRLLAPMLRSTGLPDPWAREYAARMAAPGALTGALAWYRALVVPGRGRRRPRTSGSRSVTVPTVYLWGSRDTALGRWAAEATADHVTGPYRFLEVDESHWLPETAPRLVTETVLEAVRG</sequence>
<dbReference type="Pfam" id="PF00561">
    <property type="entry name" value="Abhydrolase_1"/>
    <property type="match status" value="1"/>
</dbReference>
<reference evidence="3 4" key="1">
    <citation type="submission" date="2016-10" db="EMBL/GenBank/DDBJ databases">
        <authorList>
            <person name="de Groot N.N."/>
        </authorList>
    </citation>
    <scope>NUCLEOTIDE SEQUENCE [LARGE SCALE GENOMIC DNA]</scope>
    <source>
        <strain evidence="3 4">MON 2.2</strain>
    </source>
</reference>
<keyword evidence="4" id="KW-1185">Reference proteome</keyword>
<gene>
    <name evidence="3" type="ORF">SAMN04489747_2107</name>
</gene>
<dbReference type="SUPFAM" id="SSF53474">
    <property type="entry name" value="alpha/beta-Hydrolases"/>
    <property type="match status" value="1"/>
</dbReference>
<evidence type="ECO:0000313" key="4">
    <source>
        <dbReference type="Proteomes" id="UP000198546"/>
    </source>
</evidence>
<evidence type="ECO:0000259" key="2">
    <source>
        <dbReference type="Pfam" id="PF00561"/>
    </source>
</evidence>
<dbReference type="EMBL" id="LT629688">
    <property type="protein sequence ID" value="SDD94215.1"/>
    <property type="molecule type" value="Genomic_DNA"/>
</dbReference>